<dbReference type="InterPro" id="IPR057603">
    <property type="entry name" value="Periphilin-1_C"/>
</dbReference>
<dbReference type="InterPro" id="IPR028851">
    <property type="entry name" value="Pphln1"/>
</dbReference>
<dbReference type="GeneTree" id="ENSGT00940000168203"/>
<dbReference type="InParanoid" id="G3NJ63"/>
<dbReference type="Pfam" id="PF25234">
    <property type="entry name" value="Periphilin_C"/>
    <property type="match status" value="1"/>
</dbReference>
<evidence type="ECO:0000313" key="3">
    <source>
        <dbReference type="Ensembl" id="ENSGACP00000005374.2"/>
    </source>
</evidence>
<dbReference type="Proteomes" id="UP000007635">
    <property type="component" value="Chromosome XIX"/>
</dbReference>
<sequence length="380" mass="41698">MAYPHDQKSIRRVYEERFPAMDSRQVTLHRVVNIVDERSPMPRLQVGYDRRFDDDQWYGGPQNYRDARECYGDEGFPPNDRRRYFDDNPHCNFRRNISQNEGPSSPQWYGRDDLRHQLDSRNSGGSGPHFQSCGQVSGLPRSHSPPPVAVKRRRRAARPPAPVRSRSNTSSRSFSHDREKGFPPQPAQQRYLPSVMMSSVEESTRSSGCSKEKASVAETEEAVAAGVETDEAVAAGAETEEATAAGAETEGAPAAGAETEGAPAAGAETEEAPAAGAETEGAPAAGTETEGAPAAGVKLTPEEAFQARWSEAVIAKVLEIETQYRSDCETFCIVVKMLLNKEPRLGTLLEVPLAENLSELKDRYLDALKEFVEKLPDTSA</sequence>
<reference evidence="3" key="2">
    <citation type="submission" date="2025-08" db="UniProtKB">
        <authorList>
            <consortium name="Ensembl"/>
        </authorList>
    </citation>
    <scope>IDENTIFICATION</scope>
</reference>
<dbReference type="GO" id="GO:0045892">
    <property type="term" value="P:negative regulation of DNA-templated transcription"/>
    <property type="evidence" value="ECO:0007669"/>
    <property type="project" value="InterPro"/>
</dbReference>
<dbReference type="GO" id="GO:0045814">
    <property type="term" value="P:negative regulation of gene expression, epigenetic"/>
    <property type="evidence" value="ECO:0007669"/>
    <property type="project" value="TreeGrafter"/>
</dbReference>
<dbReference type="GO" id="GO:0097355">
    <property type="term" value="P:protein localization to heterochromatin"/>
    <property type="evidence" value="ECO:0007669"/>
    <property type="project" value="TreeGrafter"/>
</dbReference>
<protein>
    <recommendedName>
        <fullName evidence="2">Periphilin-1 C-terminal domain-containing protein</fullName>
    </recommendedName>
</protein>
<dbReference type="Bgee" id="ENSGACG00000004098">
    <property type="expression patterns" value="Expressed in intestinal epithelial cell and 13 other cell types or tissues"/>
</dbReference>
<feature type="compositionally biased region" description="Basic and acidic residues" evidence="1">
    <location>
        <begin position="110"/>
        <end position="119"/>
    </location>
</feature>
<reference evidence="3" key="3">
    <citation type="submission" date="2025-09" db="UniProtKB">
        <authorList>
            <consortium name="Ensembl"/>
        </authorList>
    </citation>
    <scope>IDENTIFICATION</scope>
</reference>
<feature type="compositionally biased region" description="Low complexity" evidence="1">
    <location>
        <begin position="163"/>
        <end position="173"/>
    </location>
</feature>
<evidence type="ECO:0000259" key="2">
    <source>
        <dbReference type="Pfam" id="PF25234"/>
    </source>
</evidence>
<dbReference type="Ensembl" id="ENSGACT00000005389.2">
    <property type="protein sequence ID" value="ENSGACP00000005374.2"/>
    <property type="gene ID" value="ENSGACG00000004098.2"/>
</dbReference>
<dbReference type="PANTHER" id="PTHR15836">
    <property type="entry name" value="PERIPHILIN 1"/>
    <property type="match status" value="1"/>
</dbReference>
<evidence type="ECO:0000256" key="1">
    <source>
        <dbReference type="SAM" id="MobiDB-lite"/>
    </source>
</evidence>
<reference evidence="3 4" key="1">
    <citation type="journal article" date="2021" name="G3 (Bethesda)">
        <title>Improved contiguity of the threespine stickleback genome using long-read sequencing.</title>
        <authorList>
            <person name="Nath S."/>
            <person name="Shaw D.E."/>
            <person name="White M.A."/>
        </authorList>
    </citation>
    <scope>NUCLEOTIDE SEQUENCE [LARGE SCALE GENOMIC DNA]</scope>
    <source>
        <strain evidence="3 4">Lake Benthic</strain>
    </source>
</reference>
<proteinExistence type="predicted"/>
<feature type="region of interest" description="Disordered" evidence="1">
    <location>
        <begin position="94"/>
        <end position="224"/>
    </location>
</feature>
<feature type="compositionally biased region" description="Polar residues" evidence="1">
    <location>
        <begin position="196"/>
        <end position="209"/>
    </location>
</feature>
<organism evidence="3 4">
    <name type="scientific">Gasterosteus aculeatus aculeatus</name>
    <name type="common">three-spined stickleback</name>
    <dbReference type="NCBI Taxonomy" id="481459"/>
    <lineage>
        <taxon>Eukaryota</taxon>
        <taxon>Metazoa</taxon>
        <taxon>Chordata</taxon>
        <taxon>Craniata</taxon>
        <taxon>Vertebrata</taxon>
        <taxon>Euteleostomi</taxon>
        <taxon>Actinopterygii</taxon>
        <taxon>Neopterygii</taxon>
        <taxon>Teleostei</taxon>
        <taxon>Neoteleostei</taxon>
        <taxon>Acanthomorphata</taxon>
        <taxon>Eupercaria</taxon>
        <taxon>Perciformes</taxon>
        <taxon>Cottioidei</taxon>
        <taxon>Gasterosteales</taxon>
        <taxon>Gasterosteidae</taxon>
        <taxon>Gasterosteus</taxon>
    </lineage>
</organism>
<dbReference type="GO" id="GO:0005654">
    <property type="term" value="C:nucleoplasm"/>
    <property type="evidence" value="ECO:0007669"/>
    <property type="project" value="TreeGrafter"/>
</dbReference>
<keyword evidence="4" id="KW-1185">Reference proteome</keyword>
<name>G3NJ63_GASAC</name>
<dbReference type="STRING" id="69293.ENSGACP00000005374"/>
<feature type="domain" description="Periphilin-1 C-terminal" evidence="2">
    <location>
        <begin position="298"/>
        <end position="376"/>
    </location>
</feature>
<dbReference type="AlphaFoldDB" id="G3NJ63"/>
<dbReference type="PANTHER" id="PTHR15836:SF4">
    <property type="entry name" value="PERIPHILIN-1"/>
    <property type="match status" value="1"/>
</dbReference>
<feature type="region of interest" description="Disordered" evidence="1">
    <location>
        <begin position="237"/>
        <end position="293"/>
    </location>
</feature>
<evidence type="ECO:0000313" key="4">
    <source>
        <dbReference type="Proteomes" id="UP000007635"/>
    </source>
</evidence>
<feature type="compositionally biased region" description="Polar residues" evidence="1">
    <location>
        <begin position="95"/>
        <end position="107"/>
    </location>
</feature>
<accession>G3NJ63</accession>